<dbReference type="Pfam" id="PF20151">
    <property type="entry name" value="DUF6533"/>
    <property type="match status" value="1"/>
</dbReference>
<keyword evidence="1" id="KW-0812">Transmembrane</keyword>
<feature type="transmembrane region" description="Helical" evidence="1">
    <location>
        <begin position="15"/>
        <end position="32"/>
    </location>
</feature>
<dbReference type="EMBL" id="JARKIF010000074">
    <property type="protein sequence ID" value="KAJ7605475.1"/>
    <property type="molecule type" value="Genomic_DNA"/>
</dbReference>
<evidence type="ECO:0000313" key="3">
    <source>
        <dbReference type="EMBL" id="KAJ7605475.1"/>
    </source>
</evidence>
<feature type="domain" description="DUF6533" evidence="2">
    <location>
        <begin position="18"/>
        <end position="61"/>
    </location>
</feature>
<evidence type="ECO:0000256" key="1">
    <source>
        <dbReference type="SAM" id="Phobius"/>
    </source>
</evidence>
<accession>A0AAD7AZC9</accession>
<keyword evidence="1" id="KW-0472">Membrane</keyword>
<sequence>MVAFDNAFDLYDFQVVSYADVAFICLLVYDTLLQISREHIYIWKSRWSIVKCLYLWTRYATYVDTSLAVLHRVDITPLPSSTCDKIGTFDTGIGIAITEVILMIRTYALYGNSKRLLAIFVIMWLSLCGVGFWSVLRYADATTHESGNSCDTNNPASKVWIACYAALLASETIIVTLTLWRALRAGGLAFLRHPSRLVTTFYRDGIFFYVAFLFVFIIDVVLKVAIARPALQDVADTPLRVLHSILACRLVIHVRHVAAEEDRSSTGKVKSPIMFAKIEGDSQTIV</sequence>
<proteinExistence type="predicted"/>
<keyword evidence="1" id="KW-1133">Transmembrane helix</keyword>
<gene>
    <name evidence="3" type="ORF">FB45DRAFT_1069297</name>
</gene>
<dbReference type="InterPro" id="IPR045340">
    <property type="entry name" value="DUF6533"/>
</dbReference>
<organism evidence="3 4">
    <name type="scientific">Roridomyces roridus</name>
    <dbReference type="NCBI Taxonomy" id="1738132"/>
    <lineage>
        <taxon>Eukaryota</taxon>
        <taxon>Fungi</taxon>
        <taxon>Dikarya</taxon>
        <taxon>Basidiomycota</taxon>
        <taxon>Agaricomycotina</taxon>
        <taxon>Agaricomycetes</taxon>
        <taxon>Agaricomycetidae</taxon>
        <taxon>Agaricales</taxon>
        <taxon>Marasmiineae</taxon>
        <taxon>Mycenaceae</taxon>
        <taxon>Roridomyces</taxon>
    </lineage>
</organism>
<evidence type="ECO:0000259" key="2">
    <source>
        <dbReference type="Pfam" id="PF20151"/>
    </source>
</evidence>
<reference evidence="3" key="1">
    <citation type="submission" date="2023-03" db="EMBL/GenBank/DDBJ databases">
        <title>Massive genome expansion in bonnet fungi (Mycena s.s.) driven by repeated elements and novel gene families across ecological guilds.</title>
        <authorList>
            <consortium name="Lawrence Berkeley National Laboratory"/>
            <person name="Harder C.B."/>
            <person name="Miyauchi S."/>
            <person name="Viragh M."/>
            <person name="Kuo A."/>
            <person name="Thoen E."/>
            <person name="Andreopoulos B."/>
            <person name="Lu D."/>
            <person name="Skrede I."/>
            <person name="Drula E."/>
            <person name="Henrissat B."/>
            <person name="Morin E."/>
            <person name="Kohler A."/>
            <person name="Barry K."/>
            <person name="LaButti K."/>
            <person name="Morin E."/>
            <person name="Salamov A."/>
            <person name="Lipzen A."/>
            <person name="Mereny Z."/>
            <person name="Hegedus B."/>
            <person name="Baldrian P."/>
            <person name="Stursova M."/>
            <person name="Weitz H."/>
            <person name="Taylor A."/>
            <person name="Grigoriev I.V."/>
            <person name="Nagy L.G."/>
            <person name="Martin F."/>
            <person name="Kauserud H."/>
        </authorList>
    </citation>
    <scope>NUCLEOTIDE SEQUENCE</scope>
    <source>
        <strain evidence="3">9284</strain>
    </source>
</reference>
<keyword evidence="4" id="KW-1185">Reference proteome</keyword>
<evidence type="ECO:0000313" key="4">
    <source>
        <dbReference type="Proteomes" id="UP001221142"/>
    </source>
</evidence>
<name>A0AAD7AZC9_9AGAR</name>
<feature type="transmembrane region" description="Helical" evidence="1">
    <location>
        <begin position="201"/>
        <end position="222"/>
    </location>
</feature>
<dbReference type="AlphaFoldDB" id="A0AAD7AZC9"/>
<comment type="caution">
    <text evidence="3">The sequence shown here is derived from an EMBL/GenBank/DDBJ whole genome shotgun (WGS) entry which is preliminary data.</text>
</comment>
<feature type="transmembrane region" description="Helical" evidence="1">
    <location>
        <begin position="91"/>
        <end position="110"/>
    </location>
</feature>
<dbReference type="Proteomes" id="UP001221142">
    <property type="component" value="Unassembled WGS sequence"/>
</dbReference>
<feature type="transmembrane region" description="Helical" evidence="1">
    <location>
        <begin position="159"/>
        <end position="180"/>
    </location>
</feature>
<feature type="transmembrane region" description="Helical" evidence="1">
    <location>
        <begin position="117"/>
        <end position="139"/>
    </location>
</feature>
<protein>
    <recommendedName>
        <fullName evidence="2">DUF6533 domain-containing protein</fullName>
    </recommendedName>
</protein>